<evidence type="ECO:0000256" key="1">
    <source>
        <dbReference type="SAM" id="MobiDB-lite"/>
    </source>
</evidence>
<comment type="caution">
    <text evidence="2">The sequence shown here is derived from an EMBL/GenBank/DDBJ whole genome shotgun (WGS) entry which is preliminary data.</text>
</comment>
<organism evidence="2 3">
    <name type="scientific">Sphingobacterium micropteri</name>
    <dbReference type="NCBI Taxonomy" id="2763501"/>
    <lineage>
        <taxon>Bacteria</taxon>
        <taxon>Pseudomonadati</taxon>
        <taxon>Bacteroidota</taxon>
        <taxon>Sphingobacteriia</taxon>
        <taxon>Sphingobacteriales</taxon>
        <taxon>Sphingobacteriaceae</taxon>
        <taxon>Sphingobacterium</taxon>
    </lineage>
</organism>
<sequence length="81" mass="9565">MRRHDFGIRQHVCLEQRNDHPVCRHEKDSRKFHQVGQRNDVGGRRHDPPAQRYDASVRRSDTSVRVADDVVVVISDYLLFQ</sequence>
<feature type="region of interest" description="Disordered" evidence="1">
    <location>
        <begin position="28"/>
        <end position="57"/>
    </location>
</feature>
<dbReference type="EMBL" id="JACOIK010000006">
    <property type="protein sequence ID" value="MBD1433071.1"/>
    <property type="molecule type" value="Genomic_DNA"/>
</dbReference>
<dbReference type="Proteomes" id="UP000602759">
    <property type="component" value="Unassembled WGS sequence"/>
</dbReference>
<gene>
    <name evidence="2" type="ORF">H8B06_09565</name>
</gene>
<evidence type="ECO:0000313" key="2">
    <source>
        <dbReference type="EMBL" id="MBD1433071.1"/>
    </source>
</evidence>
<dbReference type="RefSeq" id="WP_190994058.1">
    <property type="nucleotide sequence ID" value="NZ_JACOIK010000006.1"/>
</dbReference>
<reference evidence="2 3" key="1">
    <citation type="submission" date="2020-08" db="EMBL/GenBank/DDBJ databases">
        <title>Sphingobacterium sp. DN00404 isolated from aquaculture water.</title>
        <authorList>
            <person name="Zhang M."/>
        </authorList>
    </citation>
    <scope>NUCLEOTIDE SEQUENCE [LARGE SCALE GENOMIC DNA]</scope>
    <source>
        <strain evidence="2 3">DN00404</strain>
    </source>
</reference>
<evidence type="ECO:0000313" key="3">
    <source>
        <dbReference type="Proteomes" id="UP000602759"/>
    </source>
</evidence>
<feature type="compositionally biased region" description="Basic and acidic residues" evidence="1">
    <location>
        <begin position="41"/>
        <end position="57"/>
    </location>
</feature>
<proteinExistence type="predicted"/>
<name>A0ABR7YPB2_9SPHI</name>
<protein>
    <submittedName>
        <fullName evidence="2">Uncharacterized protein</fullName>
    </submittedName>
</protein>
<accession>A0ABR7YPB2</accession>
<keyword evidence="3" id="KW-1185">Reference proteome</keyword>